<dbReference type="KEGG" id="ngr:NAEGRDRAFT_67206"/>
<keyword evidence="2" id="KW-1185">Reference proteome</keyword>
<proteinExistence type="predicted"/>
<dbReference type="RefSeq" id="XP_002677590.1">
    <property type="nucleotide sequence ID" value="XM_002677544.1"/>
</dbReference>
<organism evidence="2">
    <name type="scientific">Naegleria gruberi</name>
    <name type="common">Amoeba</name>
    <dbReference type="NCBI Taxonomy" id="5762"/>
    <lineage>
        <taxon>Eukaryota</taxon>
        <taxon>Discoba</taxon>
        <taxon>Heterolobosea</taxon>
        <taxon>Tetramitia</taxon>
        <taxon>Eutetramitia</taxon>
        <taxon>Vahlkampfiidae</taxon>
        <taxon>Naegleria</taxon>
    </lineage>
</organism>
<name>D2VEA3_NAEGR</name>
<dbReference type="GeneID" id="8848296"/>
<accession>D2VEA3</accession>
<protein>
    <submittedName>
        <fullName evidence="1">Predicted protein</fullName>
    </submittedName>
</protein>
<dbReference type="InParanoid" id="D2VEA3"/>
<dbReference type="AlphaFoldDB" id="D2VEA3"/>
<dbReference type="EMBL" id="GG738866">
    <property type="protein sequence ID" value="EFC44846.1"/>
    <property type="molecule type" value="Genomic_DNA"/>
</dbReference>
<sequence length="295" mass="34792">MDDDLFDCLVSSCVVPNLKERRNVSSSILKFLFENPYGRDGDFKFCVVQALFAKKDFKKLRELSELLLENEDAELILLAVKEMISAFYYFYNYFENDPNCLKEMLEIISIYSNFSERSFTIIEVLSIVKLLNSLSKDIKSFIKIYDHLLTMNTKAIGLEMENELFQDSIVQTAIHFNTFESILQRKNYKDSFTEMCKNGSIFDKIWSKVIKYDDTIQCFRLVYQHVEVEQFESRMNNIRKVLGLKNFQLYLKNSNLQQLTQTVMKQCASYKETSPIKRKINFINNYLNQITNQSK</sequence>
<reference evidence="1 2" key="1">
    <citation type="journal article" date="2010" name="Cell">
        <title>The genome of Naegleria gruberi illuminates early eukaryotic versatility.</title>
        <authorList>
            <person name="Fritz-Laylin L.K."/>
            <person name="Prochnik S.E."/>
            <person name="Ginger M.L."/>
            <person name="Dacks J.B."/>
            <person name="Carpenter M.L."/>
            <person name="Field M.C."/>
            <person name="Kuo A."/>
            <person name="Paredez A."/>
            <person name="Chapman J."/>
            <person name="Pham J."/>
            <person name="Shu S."/>
            <person name="Neupane R."/>
            <person name="Cipriano M."/>
            <person name="Mancuso J."/>
            <person name="Tu H."/>
            <person name="Salamov A."/>
            <person name="Lindquist E."/>
            <person name="Shapiro H."/>
            <person name="Lucas S."/>
            <person name="Grigoriev I.V."/>
            <person name="Cande W.Z."/>
            <person name="Fulton C."/>
            <person name="Rokhsar D.S."/>
            <person name="Dawson S.C."/>
        </authorList>
    </citation>
    <scope>NUCLEOTIDE SEQUENCE [LARGE SCALE GENOMIC DNA]</scope>
    <source>
        <strain evidence="1 2">NEG-M</strain>
    </source>
</reference>
<dbReference type="Proteomes" id="UP000006671">
    <property type="component" value="Unassembled WGS sequence"/>
</dbReference>
<dbReference type="VEuPathDB" id="AmoebaDB:NAEGRDRAFT_67206"/>
<gene>
    <name evidence="1" type="ORF">NAEGRDRAFT_67206</name>
</gene>
<evidence type="ECO:0000313" key="1">
    <source>
        <dbReference type="EMBL" id="EFC44846.1"/>
    </source>
</evidence>
<evidence type="ECO:0000313" key="2">
    <source>
        <dbReference type="Proteomes" id="UP000006671"/>
    </source>
</evidence>